<evidence type="ECO:0000313" key="2">
    <source>
        <dbReference type="Proteomes" id="UP001208567"/>
    </source>
</evidence>
<dbReference type="EMBL" id="BRXR01000001">
    <property type="protein sequence ID" value="GLC30615.1"/>
    <property type="molecule type" value="Genomic_DNA"/>
</dbReference>
<dbReference type="Proteomes" id="UP001208567">
    <property type="component" value="Unassembled WGS sequence"/>
</dbReference>
<organism evidence="1 2">
    <name type="scientific">Clostridium omnivorum</name>
    <dbReference type="NCBI Taxonomy" id="1604902"/>
    <lineage>
        <taxon>Bacteria</taxon>
        <taxon>Bacillati</taxon>
        <taxon>Bacillota</taxon>
        <taxon>Clostridia</taxon>
        <taxon>Eubacteriales</taxon>
        <taxon>Clostridiaceae</taxon>
        <taxon>Clostridium</taxon>
    </lineage>
</organism>
<evidence type="ECO:0000313" key="1">
    <source>
        <dbReference type="EMBL" id="GLC30615.1"/>
    </source>
</evidence>
<gene>
    <name evidence="1" type="ORF">bsdE14_20250</name>
</gene>
<name>A0ABQ5N5V8_9CLOT</name>
<accession>A0ABQ5N5V8</accession>
<keyword evidence="2" id="KW-1185">Reference proteome</keyword>
<protein>
    <submittedName>
        <fullName evidence="1">Uncharacterized protein</fullName>
    </submittedName>
</protein>
<reference evidence="1 2" key="1">
    <citation type="journal article" date="2024" name="Int. J. Syst. Evol. Microbiol.">
        <title>Clostridium omnivorum sp. nov., isolated from anoxic soil under the treatment of reductive soil disinfestation.</title>
        <authorList>
            <person name="Ueki A."/>
            <person name="Tonouchi A."/>
            <person name="Kaku N."/>
            <person name="Honma S."/>
            <person name="Ueki K."/>
        </authorList>
    </citation>
    <scope>NUCLEOTIDE SEQUENCE [LARGE SCALE GENOMIC DNA]</scope>
    <source>
        <strain evidence="1 2">E14</strain>
    </source>
</reference>
<sequence length="133" mass="15476">MIFEFEADGFVRREENVDKDTIVNFINQMIPNGKSFCILTADDESYVQCAGAKSKLTIEYRKYTSKSFSHYVLSRQPIEDENISVRYSGGYITVKKNEALTSKDAVYIFERFLNTQHLPEEYNLRETTNIFSN</sequence>
<dbReference type="RefSeq" id="WP_264849886.1">
    <property type="nucleotide sequence ID" value="NZ_BRXR01000001.1"/>
</dbReference>
<proteinExistence type="predicted"/>
<comment type="caution">
    <text evidence="1">The sequence shown here is derived from an EMBL/GenBank/DDBJ whole genome shotgun (WGS) entry which is preliminary data.</text>
</comment>